<feature type="signal peptide" evidence="1">
    <location>
        <begin position="1"/>
        <end position="15"/>
    </location>
</feature>
<gene>
    <name evidence="2" type="ORF">TH30_20765</name>
</gene>
<evidence type="ECO:0008006" key="4">
    <source>
        <dbReference type="Google" id="ProtNLM"/>
    </source>
</evidence>
<organism evidence="2 3">
    <name type="scientific">Thalassospira profundimaris</name>
    <dbReference type="NCBI Taxonomy" id="502049"/>
    <lineage>
        <taxon>Bacteria</taxon>
        <taxon>Pseudomonadati</taxon>
        <taxon>Pseudomonadota</taxon>
        <taxon>Alphaproteobacteria</taxon>
        <taxon>Rhodospirillales</taxon>
        <taxon>Thalassospiraceae</taxon>
        <taxon>Thalassospira</taxon>
    </lineage>
</organism>
<dbReference type="PROSITE" id="PS51257">
    <property type="entry name" value="PROKAR_LIPOPROTEIN"/>
    <property type="match status" value="1"/>
</dbReference>
<dbReference type="Proteomes" id="UP000252255">
    <property type="component" value="Unassembled WGS sequence"/>
</dbReference>
<dbReference type="RefSeq" id="WP_114099888.1">
    <property type="nucleotide sequence ID" value="NZ_JPWI01000017.1"/>
</dbReference>
<protein>
    <recommendedName>
        <fullName evidence="4">Lipoprotein</fullName>
    </recommendedName>
</protein>
<reference evidence="2 3" key="1">
    <citation type="submission" date="2014-07" db="EMBL/GenBank/DDBJ databases">
        <title>Draft genome sequence of Thalassospira profundimaris PR54-5.</title>
        <authorList>
            <person name="Lai Q."/>
            <person name="Shao Z."/>
        </authorList>
    </citation>
    <scope>NUCLEOTIDE SEQUENCE [LARGE SCALE GENOMIC DNA]</scope>
    <source>
        <strain evidence="2 3">PR54-5</strain>
    </source>
</reference>
<proteinExistence type="predicted"/>
<accession>A0A367WM53</accession>
<evidence type="ECO:0000256" key="1">
    <source>
        <dbReference type="SAM" id="SignalP"/>
    </source>
</evidence>
<dbReference type="OrthoDB" id="6708210at2"/>
<keyword evidence="1" id="KW-0732">Signal</keyword>
<dbReference type="NCBIfam" id="NF040519">
    <property type="entry name" value="Sbal_3080_fam"/>
    <property type="match status" value="1"/>
</dbReference>
<evidence type="ECO:0000313" key="3">
    <source>
        <dbReference type="Proteomes" id="UP000252255"/>
    </source>
</evidence>
<name>A0A367WM53_9PROT</name>
<comment type="caution">
    <text evidence="2">The sequence shown here is derived from an EMBL/GenBank/DDBJ whole genome shotgun (WGS) entry which is preliminary data.</text>
</comment>
<dbReference type="AlphaFoldDB" id="A0A367WM53"/>
<sequence length="154" mass="16855">MKRALILLGLVPVLAGCSITRNVMPVAGGIEPGAVICVEDNPRVTEPEILSVITNSISSHGYKPKIYRDVPDDCAYRLTYVAYRKWDFTTFLSQADIRLFEDNEMIGQVFYKLPDAPFGGGGLNASKWASTEEKIAPLMDELLRGASETGELGT</sequence>
<feature type="chain" id="PRO_5016669818" description="Lipoprotein" evidence="1">
    <location>
        <begin position="16"/>
        <end position="154"/>
    </location>
</feature>
<dbReference type="EMBL" id="JPWI01000017">
    <property type="protein sequence ID" value="RCK42533.1"/>
    <property type="molecule type" value="Genomic_DNA"/>
</dbReference>
<evidence type="ECO:0000313" key="2">
    <source>
        <dbReference type="EMBL" id="RCK42533.1"/>
    </source>
</evidence>